<proteinExistence type="predicted"/>
<reference evidence="1 2" key="1">
    <citation type="journal article" date="2017" name="ISME J.">
        <title>Energy and carbon metabolisms in a deep terrestrial subsurface fluid microbial community.</title>
        <authorList>
            <person name="Momper L."/>
            <person name="Jungbluth S.P."/>
            <person name="Lee M.D."/>
            <person name="Amend J.P."/>
        </authorList>
    </citation>
    <scope>NUCLEOTIDE SEQUENCE [LARGE SCALE GENOMIC DNA]</scope>
    <source>
        <strain evidence="1">SURF_26</strain>
    </source>
</reference>
<evidence type="ECO:0000313" key="2">
    <source>
        <dbReference type="Proteomes" id="UP000266426"/>
    </source>
</evidence>
<dbReference type="EMBL" id="QZJZ01000092">
    <property type="protein sequence ID" value="RJP56705.1"/>
    <property type="molecule type" value="Genomic_DNA"/>
</dbReference>
<comment type="caution">
    <text evidence="1">The sequence shown here is derived from an EMBL/GenBank/DDBJ whole genome shotgun (WGS) entry which is preliminary data.</text>
</comment>
<protein>
    <submittedName>
        <fullName evidence="1">Uncharacterized protein</fullName>
    </submittedName>
</protein>
<accession>A0A3A4QRR3</accession>
<name>A0A3A4QRR3_9BACT</name>
<dbReference type="AlphaFoldDB" id="A0A3A4QRR3"/>
<evidence type="ECO:0000313" key="1">
    <source>
        <dbReference type="EMBL" id="RJP56705.1"/>
    </source>
</evidence>
<gene>
    <name evidence="1" type="ORF">C4541_11910</name>
</gene>
<dbReference type="Proteomes" id="UP000266426">
    <property type="component" value="Unassembled WGS sequence"/>
</dbReference>
<organism evidence="1 2">
    <name type="scientific">Candidatus Auribacter fodinae</name>
    <dbReference type="NCBI Taxonomy" id="2093366"/>
    <lineage>
        <taxon>Bacteria</taxon>
        <taxon>Pseudomonadati</taxon>
        <taxon>Candidatus Auribacterota</taxon>
        <taxon>Candidatus Auribacteria</taxon>
        <taxon>Candidatus Auribacterales</taxon>
        <taxon>Candidatus Auribacteraceae</taxon>
        <taxon>Candidatus Auribacter</taxon>
    </lineage>
</organism>
<sequence>MLFRKLQAVVVVAVFWTVGIPDSFAQYGIKRPTQEEYTSALTIRNIEVKRLRESSESGQSSRVMPGRFEGFWYRLGVTYESQKDWADGLVVKYYVLLQEKTRAEDFTMLVGDIEYDSVPRGTDRRSFMYIHPRTVERYGKPERVMCEIWHDGVLASREVWPKGTDNEWWVRHKPMAGNLKPGFFTPFILDRDAREENINIKSIFE</sequence>